<dbReference type="InterPro" id="IPR012794">
    <property type="entry name" value="PcaR_PcaU"/>
</dbReference>
<organism evidence="10 11">
    <name type="scientific">Nocardioides zeae</name>
    <dbReference type="NCBI Taxonomy" id="1457234"/>
    <lineage>
        <taxon>Bacteria</taxon>
        <taxon>Bacillati</taxon>
        <taxon>Actinomycetota</taxon>
        <taxon>Actinomycetes</taxon>
        <taxon>Propionibacteriales</taxon>
        <taxon>Nocardioidaceae</taxon>
        <taxon>Nocardioides</taxon>
    </lineage>
</organism>
<comment type="caution">
    <text evidence="10">The sequence shown here is derived from an EMBL/GenBank/DDBJ whole genome shotgun (WGS) entry which is preliminary data.</text>
</comment>
<evidence type="ECO:0000313" key="11">
    <source>
        <dbReference type="Proteomes" id="UP001239215"/>
    </source>
</evidence>
<dbReference type="GO" id="GO:0006071">
    <property type="term" value="P:glycerol metabolic process"/>
    <property type="evidence" value="ECO:0007669"/>
    <property type="project" value="UniProtKB-KW"/>
</dbReference>
<evidence type="ECO:0000313" key="10">
    <source>
        <dbReference type="EMBL" id="MDQ1105673.1"/>
    </source>
</evidence>
<dbReference type="InterPro" id="IPR050707">
    <property type="entry name" value="HTH_MetabolicPath_Reg"/>
</dbReference>
<sequence>MPTDPEPAAEPAAPTPPEPIQSLVRGLAVVRAFDGEHPRLTLSDAARRSGLSRATARRVLHTLVTEGYAATDGRTFRLTPRILELGFAYLSALGLPAVAQPHLEALSAQVGESTSLAVLDGDQVVYVARVATRRIMSVGITVGTRFPAYATSMGRVLLAGLDDAAVDDVLDGDLVAWTPRTLTDRAALRAEVGRTRERGWAAVEEELERGLRSIAAPVRDTAGGVVAAVNVSTSALDQRDLEREVLAPLLACTAAIGADLERIGR</sequence>
<dbReference type="AlphaFoldDB" id="A0AAJ1U5L7"/>
<dbReference type="FunFam" id="1.10.10.10:FF:000056">
    <property type="entry name" value="IclR family transcriptional regulator"/>
    <property type="match status" value="1"/>
</dbReference>
<dbReference type="Proteomes" id="UP001239215">
    <property type="component" value="Unassembled WGS sequence"/>
</dbReference>
<dbReference type="EMBL" id="JAUTAN010000001">
    <property type="protein sequence ID" value="MDQ1105673.1"/>
    <property type="molecule type" value="Genomic_DNA"/>
</dbReference>
<name>A0AAJ1U5L7_9ACTN</name>
<dbReference type="PANTHER" id="PTHR30136">
    <property type="entry name" value="HELIX-TURN-HELIX TRANSCRIPTIONAL REGULATOR, ICLR FAMILY"/>
    <property type="match status" value="1"/>
</dbReference>
<dbReference type="GO" id="GO:0045893">
    <property type="term" value="P:positive regulation of DNA-templated transcription"/>
    <property type="evidence" value="ECO:0007669"/>
    <property type="project" value="InterPro"/>
</dbReference>
<evidence type="ECO:0000256" key="5">
    <source>
        <dbReference type="ARBA" id="ARBA00058938"/>
    </source>
</evidence>
<evidence type="ECO:0000259" key="9">
    <source>
        <dbReference type="PROSITE" id="PS51078"/>
    </source>
</evidence>
<dbReference type="GO" id="GO:0046278">
    <property type="term" value="P:3,4-dihydroxybenzoate metabolic process"/>
    <property type="evidence" value="ECO:0007669"/>
    <property type="project" value="InterPro"/>
</dbReference>
<evidence type="ECO:0000256" key="7">
    <source>
        <dbReference type="SAM" id="MobiDB-lite"/>
    </source>
</evidence>
<dbReference type="SUPFAM" id="SSF55781">
    <property type="entry name" value="GAF domain-like"/>
    <property type="match status" value="1"/>
</dbReference>
<comment type="function">
    <text evidence="5">May be an activator protein for the gylABX operon.</text>
</comment>
<dbReference type="SMART" id="SM00346">
    <property type="entry name" value="HTH_ICLR"/>
    <property type="match status" value="1"/>
</dbReference>
<dbReference type="PROSITE" id="PS51078">
    <property type="entry name" value="ICLR_ED"/>
    <property type="match status" value="1"/>
</dbReference>
<protein>
    <recommendedName>
        <fullName evidence="6">Glycerol operon regulatory protein</fullName>
    </recommendedName>
</protein>
<dbReference type="InterPro" id="IPR014757">
    <property type="entry name" value="Tscrpt_reg_IclR_C"/>
</dbReference>
<evidence type="ECO:0000256" key="4">
    <source>
        <dbReference type="ARBA" id="ARBA00023163"/>
    </source>
</evidence>
<dbReference type="Gene3D" id="1.10.10.10">
    <property type="entry name" value="Winged helix-like DNA-binding domain superfamily/Winged helix DNA-binding domain"/>
    <property type="match status" value="1"/>
</dbReference>
<reference evidence="10" key="1">
    <citation type="submission" date="2023-07" db="EMBL/GenBank/DDBJ databases">
        <title>Functional and genomic diversity of the sorghum phyllosphere microbiome.</title>
        <authorList>
            <person name="Shade A."/>
        </authorList>
    </citation>
    <scope>NUCLEOTIDE SEQUENCE</scope>
    <source>
        <strain evidence="10">SORGH_AS_1067</strain>
    </source>
</reference>
<keyword evidence="4" id="KW-0804">Transcription</keyword>
<dbReference type="Gene3D" id="3.30.450.40">
    <property type="match status" value="1"/>
</dbReference>
<feature type="domain" description="HTH iclR-type" evidence="8">
    <location>
        <begin position="20"/>
        <end position="80"/>
    </location>
</feature>
<dbReference type="InterPro" id="IPR036388">
    <property type="entry name" value="WH-like_DNA-bd_sf"/>
</dbReference>
<dbReference type="InterPro" id="IPR036390">
    <property type="entry name" value="WH_DNA-bd_sf"/>
</dbReference>
<dbReference type="GO" id="GO:0003677">
    <property type="term" value="F:DNA binding"/>
    <property type="evidence" value="ECO:0007669"/>
    <property type="project" value="UniProtKB-KW"/>
</dbReference>
<keyword evidence="2" id="KW-0805">Transcription regulation</keyword>
<dbReference type="InterPro" id="IPR029016">
    <property type="entry name" value="GAF-like_dom_sf"/>
</dbReference>
<dbReference type="GO" id="GO:0003700">
    <property type="term" value="F:DNA-binding transcription factor activity"/>
    <property type="evidence" value="ECO:0007669"/>
    <property type="project" value="TreeGrafter"/>
</dbReference>
<evidence type="ECO:0000256" key="1">
    <source>
        <dbReference type="ARBA" id="ARBA00022798"/>
    </source>
</evidence>
<feature type="region of interest" description="Disordered" evidence="7">
    <location>
        <begin position="1"/>
        <end position="20"/>
    </location>
</feature>
<dbReference type="RefSeq" id="WP_307202137.1">
    <property type="nucleotide sequence ID" value="NZ_JAUTAN010000001.1"/>
</dbReference>
<feature type="domain" description="IclR-ED" evidence="9">
    <location>
        <begin position="81"/>
        <end position="262"/>
    </location>
</feature>
<dbReference type="NCBIfam" id="TIGR02431">
    <property type="entry name" value="pcaR_pcaU"/>
    <property type="match status" value="1"/>
</dbReference>
<keyword evidence="3" id="KW-0238">DNA-binding</keyword>
<dbReference type="Pfam" id="PF01614">
    <property type="entry name" value="IclR_C"/>
    <property type="match status" value="1"/>
</dbReference>
<dbReference type="SUPFAM" id="SSF46785">
    <property type="entry name" value="Winged helix' DNA-binding domain"/>
    <property type="match status" value="1"/>
</dbReference>
<evidence type="ECO:0000256" key="2">
    <source>
        <dbReference type="ARBA" id="ARBA00023015"/>
    </source>
</evidence>
<dbReference type="GO" id="GO:0045892">
    <property type="term" value="P:negative regulation of DNA-templated transcription"/>
    <property type="evidence" value="ECO:0007669"/>
    <property type="project" value="TreeGrafter"/>
</dbReference>
<dbReference type="InterPro" id="IPR005471">
    <property type="entry name" value="Tscrpt_reg_IclR_N"/>
</dbReference>
<evidence type="ECO:0000256" key="6">
    <source>
        <dbReference type="ARBA" id="ARBA00070406"/>
    </source>
</evidence>
<dbReference type="Pfam" id="PF09339">
    <property type="entry name" value="HTH_IclR"/>
    <property type="match status" value="1"/>
</dbReference>
<gene>
    <name evidence="10" type="ORF">QE405_002957</name>
</gene>
<evidence type="ECO:0000259" key="8">
    <source>
        <dbReference type="PROSITE" id="PS51077"/>
    </source>
</evidence>
<proteinExistence type="predicted"/>
<dbReference type="PANTHER" id="PTHR30136:SF34">
    <property type="entry name" value="TRANSCRIPTIONAL REGULATOR"/>
    <property type="match status" value="1"/>
</dbReference>
<keyword evidence="1" id="KW-0319">Glycerol metabolism</keyword>
<accession>A0AAJ1U5L7</accession>
<evidence type="ECO:0000256" key="3">
    <source>
        <dbReference type="ARBA" id="ARBA00023125"/>
    </source>
</evidence>
<dbReference type="PROSITE" id="PS51077">
    <property type="entry name" value="HTH_ICLR"/>
    <property type="match status" value="1"/>
</dbReference>